<dbReference type="EMBL" id="FWPT01000006">
    <property type="protein sequence ID" value="SMA48623.1"/>
    <property type="molecule type" value="Genomic_DNA"/>
</dbReference>
<dbReference type="OrthoDB" id="6188167at2"/>
<evidence type="ECO:0000313" key="3">
    <source>
        <dbReference type="Proteomes" id="UP000196573"/>
    </source>
</evidence>
<name>A0A1X7ALA0_9GAMM</name>
<sequence length="737" mass="83150">MSETSTVVSLIQNKKENIAARRKRVAVPAALLRVQDLAVRELRTSLNTFFEKADDKFFDLYSNASGEKEQERYFSFLRQLRLKKHVVETSFEQKLKDGFEVLVNPQLDESEAEGSWDMDSLSLVQENELEEKLAVSSIITKANQSYGESIQYLSLRMDSLVSTKVYNDNNPLGPDTLCSAFVHAANSLDGEAEDAKNSLKNKLIIFKLFENHVVKQLSPVYDAANQLLIDENILPSLQQNNTTKRQPAPAQNPSVPQNQSAPQEQSGVLNNLPEEEILPTLRTLLHNQQQMLPGNSEAAVPQPRPQQTNMSDLMGMLSQLQHQQTQILENQRSALEHADVVSAKTGITPDQQSSVAQPEEDVMNLVTMLFEFILEDRSLPAEMKVLLGQLQIPIIKVAVTDRTFFNNKNHPARRLLNEMAMAALGWQGNGQDPLYKKIQGVVRSVLNDFEADTAIFETLLTDFSAFIQGEQRRAEILEKRTLEAAKGKARSEQANKLVEKTLHKLTGGKTLPEPVARIIDEGWNRVLFLTLINQGGKSEEWKSVLTTARDLIWSATASLDKENQHKLVRLTPVLGKRLQTGLAEISFDPFLQKELFANLKAFYVQRLQDARKPAPVEQNPEPIAVEQPVEEEATPDNVVQLTSEDKFFLNQVDRLRTGCWFESREQESKVRCRLAAIIKATDTYIFVNRAGMKIAEKTREELARNLKDGVINQLDDGVLFDRALESVIIDLQSRNER</sequence>
<accession>A0A1X7ALA0</accession>
<dbReference type="Proteomes" id="UP000196573">
    <property type="component" value="Unassembled WGS sequence"/>
</dbReference>
<reference evidence="2 3" key="1">
    <citation type="submission" date="2017-03" db="EMBL/GenBank/DDBJ databases">
        <authorList>
            <person name="Afonso C.L."/>
            <person name="Miller P.J."/>
            <person name="Scott M.A."/>
            <person name="Spackman E."/>
            <person name="Goraichik I."/>
            <person name="Dimitrov K.M."/>
            <person name="Suarez D.L."/>
            <person name="Swayne D.E."/>
        </authorList>
    </citation>
    <scope>NUCLEOTIDE SEQUENCE [LARGE SCALE GENOMIC DNA]</scope>
    <source>
        <strain evidence="2">SB41UT1</strain>
    </source>
</reference>
<feature type="region of interest" description="Disordered" evidence="1">
    <location>
        <begin position="241"/>
        <end position="266"/>
    </location>
</feature>
<dbReference type="RefSeq" id="WP_087110958.1">
    <property type="nucleotide sequence ID" value="NZ_CBCSCN010000006.1"/>
</dbReference>
<evidence type="ECO:0000313" key="2">
    <source>
        <dbReference type="EMBL" id="SMA48623.1"/>
    </source>
</evidence>
<dbReference type="Pfam" id="PF07793">
    <property type="entry name" value="DUF1631"/>
    <property type="match status" value="1"/>
</dbReference>
<evidence type="ECO:0000256" key="1">
    <source>
        <dbReference type="SAM" id="MobiDB-lite"/>
    </source>
</evidence>
<proteinExistence type="predicted"/>
<dbReference type="InterPro" id="IPR012434">
    <property type="entry name" value="DUF1631"/>
</dbReference>
<evidence type="ECO:0008006" key="4">
    <source>
        <dbReference type="Google" id="ProtNLM"/>
    </source>
</evidence>
<gene>
    <name evidence="2" type="ORF">EHSB41UT_02817</name>
</gene>
<organism evidence="2 3">
    <name type="scientific">Parendozoicomonas haliclonae</name>
    <dbReference type="NCBI Taxonomy" id="1960125"/>
    <lineage>
        <taxon>Bacteria</taxon>
        <taxon>Pseudomonadati</taxon>
        <taxon>Pseudomonadota</taxon>
        <taxon>Gammaproteobacteria</taxon>
        <taxon>Oceanospirillales</taxon>
        <taxon>Endozoicomonadaceae</taxon>
        <taxon>Parendozoicomonas</taxon>
    </lineage>
</organism>
<keyword evidence="3" id="KW-1185">Reference proteome</keyword>
<dbReference type="AlphaFoldDB" id="A0A1X7ALA0"/>
<protein>
    <recommendedName>
        <fullName evidence="4">Thymidine phosphorylase</fullName>
    </recommendedName>
</protein>